<dbReference type="GO" id="GO:0003723">
    <property type="term" value="F:RNA binding"/>
    <property type="evidence" value="ECO:0007669"/>
    <property type="project" value="TreeGrafter"/>
</dbReference>
<dbReference type="InterPro" id="IPR050870">
    <property type="entry name" value="FAST_kinase"/>
</dbReference>
<feature type="signal peptide" evidence="2">
    <location>
        <begin position="1"/>
        <end position="24"/>
    </location>
</feature>
<evidence type="ECO:0000256" key="1">
    <source>
        <dbReference type="SAM" id="MobiDB-lite"/>
    </source>
</evidence>
<organism evidence="3">
    <name type="scientific">Guillardia theta (strain CCMP2712)</name>
    <name type="common">Cryptophyte</name>
    <dbReference type="NCBI Taxonomy" id="905079"/>
    <lineage>
        <taxon>Eukaryota</taxon>
        <taxon>Cryptophyceae</taxon>
        <taxon>Pyrenomonadales</taxon>
        <taxon>Geminigeraceae</taxon>
        <taxon>Guillardia</taxon>
    </lineage>
</organism>
<reference evidence="5" key="2">
    <citation type="submission" date="2012-11" db="EMBL/GenBank/DDBJ databases">
        <authorList>
            <person name="Kuo A."/>
            <person name="Curtis B.A."/>
            <person name="Tanifuji G."/>
            <person name="Burki F."/>
            <person name="Gruber A."/>
            <person name="Irimia M."/>
            <person name="Maruyama S."/>
            <person name="Arias M.C."/>
            <person name="Ball S.G."/>
            <person name="Gile G.H."/>
            <person name="Hirakawa Y."/>
            <person name="Hopkins J.F."/>
            <person name="Rensing S.A."/>
            <person name="Schmutz J."/>
            <person name="Symeonidi A."/>
            <person name="Elias M."/>
            <person name="Eveleigh R.J."/>
            <person name="Herman E.K."/>
            <person name="Klute M.J."/>
            <person name="Nakayama T."/>
            <person name="Obornik M."/>
            <person name="Reyes-Prieto A."/>
            <person name="Armbrust E.V."/>
            <person name="Aves S.J."/>
            <person name="Beiko R.G."/>
            <person name="Coutinho P."/>
            <person name="Dacks J.B."/>
            <person name="Durnford D.G."/>
            <person name="Fast N.M."/>
            <person name="Green B.R."/>
            <person name="Grisdale C."/>
            <person name="Hempe F."/>
            <person name="Henrissat B."/>
            <person name="Hoppner M.P."/>
            <person name="Ishida K.-I."/>
            <person name="Kim E."/>
            <person name="Koreny L."/>
            <person name="Kroth P.G."/>
            <person name="Liu Y."/>
            <person name="Malik S.-B."/>
            <person name="Maier U.G."/>
            <person name="McRose D."/>
            <person name="Mock T."/>
            <person name="Neilson J.A."/>
            <person name="Onodera N.T."/>
            <person name="Poole A.M."/>
            <person name="Pritham E.J."/>
            <person name="Richards T.A."/>
            <person name="Rocap G."/>
            <person name="Roy S.W."/>
            <person name="Sarai C."/>
            <person name="Schaack S."/>
            <person name="Shirato S."/>
            <person name="Slamovits C.H."/>
            <person name="Spencer D.F."/>
            <person name="Suzuki S."/>
            <person name="Worden A.Z."/>
            <person name="Zauner S."/>
            <person name="Barry K."/>
            <person name="Bell C."/>
            <person name="Bharti A.K."/>
            <person name="Crow J.A."/>
            <person name="Grimwood J."/>
            <person name="Kramer R."/>
            <person name="Lindquist E."/>
            <person name="Lucas S."/>
            <person name="Salamov A."/>
            <person name="McFadden G.I."/>
            <person name="Lane C.E."/>
            <person name="Keeling P.J."/>
            <person name="Gray M.W."/>
            <person name="Grigoriev I.V."/>
            <person name="Archibald J.M."/>
        </authorList>
    </citation>
    <scope>NUCLEOTIDE SEQUENCE</scope>
    <source>
        <strain evidence="5">CCMP2712</strain>
    </source>
</reference>
<keyword evidence="2" id="KW-0732">Signal</keyword>
<dbReference type="PANTHER" id="PTHR21228:SF40">
    <property type="entry name" value="LD45607P"/>
    <property type="match status" value="1"/>
</dbReference>
<dbReference type="GO" id="GO:0044528">
    <property type="term" value="P:regulation of mitochondrial mRNA stability"/>
    <property type="evidence" value="ECO:0007669"/>
    <property type="project" value="TreeGrafter"/>
</dbReference>
<dbReference type="RefSeq" id="XP_005827960.1">
    <property type="nucleotide sequence ID" value="XM_005827903.1"/>
</dbReference>
<accession>L1IYS7</accession>
<dbReference type="HOGENOM" id="CLU_250379_0_0_1"/>
<protein>
    <submittedName>
        <fullName evidence="3 4">Uncharacterized protein</fullName>
    </submittedName>
</protein>
<reference evidence="3 5" key="1">
    <citation type="journal article" date="2012" name="Nature">
        <title>Algal genomes reveal evolutionary mosaicism and the fate of nucleomorphs.</title>
        <authorList>
            <consortium name="DOE Joint Genome Institute"/>
            <person name="Curtis B.A."/>
            <person name="Tanifuji G."/>
            <person name="Burki F."/>
            <person name="Gruber A."/>
            <person name="Irimia M."/>
            <person name="Maruyama S."/>
            <person name="Arias M.C."/>
            <person name="Ball S.G."/>
            <person name="Gile G.H."/>
            <person name="Hirakawa Y."/>
            <person name="Hopkins J.F."/>
            <person name="Kuo A."/>
            <person name="Rensing S.A."/>
            <person name="Schmutz J."/>
            <person name="Symeonidi A."/>
            <person name="Elias M."/>
            <person name="Eveleigh R.J."/>
            <person name="Herman E.K."/>
            <person name="Klute M.J."/>
            <person name="Nakayama T."/>
            <person name="Obornik M."/>
            <person name="Reyes-Prieto A."/>
            <person name="Armbrust E.V."/>
            <person name="Aves S.J."/>
            <person name="Beiko R.G."/>
            <person name="Coutinho P."/>
            <person name="Dacks J.B."/>
            <person name="Durnford D.G."/>
            <person name="Fast N.M."/>
            <person name="Green B.R."/>
            <person name="Grisdale C.J."/>
            <person name="Hempel F."/>
            <person name="Henrissat B."/>
            <person name="Hoppner M.P."/>
            <person name="Ishida K."/>
            <person name="Kim E."/>
            <person name="Koreny L."/>
            <person name="Kroth P.G."/>
            <person name="Liu Y."/>
            <person name="Malik S.B."/>
            <person name="Maier U.G."/>
            <person name="McRose D."/>
            <person name="Mock T."/>
            <person name="Neilson J.A."/>
            <person name="Onodera N.T."/>
            <person name="Poole A.M."/>
            <person name="Pritham E.J."/>
            <person name="Richards T.A."/>
            <person name="Rocap G."/>
            <person name="Roy S.W."/>
            <person name="Sarai C."/>
            <person name="Schaack S."/>
            <person name="Shirato S."/>
            <person name="Slamovits C.H."/>
            <person name="Spencer D.F."/>
            <person name="Suzuki S."/>
            <person name="Worden A.Z."/>
            <person name="Zauner S."/>
            <person name="Barry K."/>
            <person name="Bell C."/>
            <person name="Bharti A.K."/>
            <person name="Crow J.A."/>
            <person name="Grimwood J."/>
            <person name="Kramer R."/>
            <person name="Lindquist E."/>
            <person name="Lucas S."/>
            <person name="Salamov A."/>
            <person name="McFadden G.I."/>
            <person name="Lane C.E."/>
            <person name="Keeling P.J."/>
            <person name="Gray M.W."/>
            <person name="Grigoriev I.V."/>
            <person name="Archibald J.M."/>
        </authorList>
    </citation>
    <scope>NUCLEOTIDE SEQUENCE</scope>
    <source>
        <strain evidence="3 5">CCMP2712</strain>
    </source>
</reference>
<dbReference type="EnsemblProtists" id="EKX40980">
    <property type="protein sequence ID" value="EKX40980"/>
    <property type="gene ID" value="GUITHDRAFT_142377"/>
</dbReference>
<keyword evidence="5" id="KW-1185">Reference proteome</keyword>
<feature type="chain" id="PRO_5008770628" evidence="2">
    <location>
        <begin position="25"/>
        <end position="1468"/>
    </location>
</feature>
<dbReference type="GO" id="GO:0035770">
    <property type="term" value="C:ribonucleoprotein granule"/>
    <property type="evidence" value="ECO:0007669"/>
    <property type="project" value="TreeGrafter"/>
</dbReference>
<dbReference type="GeneID" id="17297572"/>
<gene>
    <name evidence="3" type="ORF">GUITHDRAFT_142377</name>
</gene>
<evidence type="ECO:0000256" key="2">
    <source>
        <dbReference type="SAM" id="SignalP"/>
    </source>
</evidence>
<dbReference type="Proteomes" id="UP000011087">
    <property type="component" value="Unassembled WGS sequence"/>
</dbReference>
<evidence type="ECO:0000313" key="4">
    <source>
        <dbReference type="EnsemblProtists" id="EKX40980"/>
    </source>
</evidence>
<dbReference type="KEGG" id="gtt:GUITHDRAFT_142377"/>
<dbReference type="GO" id="GO:0005759">
    <property type="term" value="C:mitochondrial matrix"/>
    <property type="evidence" value="ECO:0007669"/>
    <property type="project" value="TreeGrafter"/>
</dbReference>
<dbReference type="PaxDb" id="55529-EKX40980"/>
<dbReference type="EMBL" id="JH993027">
    <property type="protein sequence ID" value="EKX40980.1"/>
    <property type="molecule type" value="Genomic_DNA"/>
</dbReference>
<reference evidence="4" key="3">
    <citation type="submission" date="2016-03" db="UniProtKB">
        <authorList>
            <consortium name="EnsemblProtists"/>
        </authorList>
    </citation>
    <scope>IDENTIFICATION</scope>
</reference>
<dbReference type="PANTHER" id="PTHR21228">
    <property type="entry name" value="FAST LEU-RICH DOMAIN-CONTAINING"/>
    <property type="match status" value="1"/>
</dbReference>
<dbReference type="OrthoDB" id="10689357at2759"/>
<name>L1IYS7_GUITC</name>
<evidence type="ECO:0000313" key="3">
    <source>
        <dbReference type="EMBL" id="EKX40980.1"/>
    </source>
</evidence>
<proteinExistence type="predicted"/>
<evidence type="ECO:0000313" key="5">
    <source>
        <dbReference type="Proteomes" id="UP000011087"/>
    </source>
</evidence>
<dbReference type="GO" id="GO:0000963">
    <property type="term" value="P:mitochondrial RNA processing"/>
    <property type="evidence" value="ECO:0007669"/>
    <property type="project" value="TreeGrafter"/>
</dbReference>
<feature type="region of interest" description="Disordered" evidence="1">
    <location>
        <begin position="73"/>
        <end position="94"/>
    </location>
</feature>
<sequence length="1468" mass="164240">MAAGRIAGRGLGAILLLLQGASLAWLPPRHHFTPPRFSLSKTCPQQRGACFGSILSRRRVVLDVMSEGNKQVVGGKISTGDRVSPQEQQEEHDRMPPRLKEYDDLKDLLAVLQEFYDSVDVNGREAATAMNHLKRLQGQAKTESQSDAVESIMKKFSMIALKEVETLDAKSAALAINALGQGRGKKRVSLLLDFVRPLLSRLHGNPDGFSSRALAMVMNAFARNKIFPGNTRLQHADKDVSLSKDVADLYQTSSRLMQEKFHADADTFSWSMLLNAYACANLFDSQLLQLASNELVMKKDAPSPQDLANIVNAYHRFGVDDGAIYDWSRSQILAISPKRFSIQEITSIWTAYSFQLEKMQVGSRLGNNEVAQKVQLVCTHMAEAAMLLPANRWTKQGASLIMNALSREWIGNEKLKLQILSKTSEILCNEDGFWNLKAQDVGLILNGLARLNHTDSTLVSRLEKAAVGLKQGDWSAMDIVNVVDALDRLKLHNNTDLVKYMEKAVLQSPMGFFSARSLCSLIYASSGKLQWSSIGLFALGLTRGEWKTSSHSVLYQRLLEIVQNTSFKHVDWQTLVRLVDVERKHRHNTVMNSKKEDIEHLVMSALRGFEGAGMLSSVSDILCREERIAGEAEPLMLGKLAFAISTAPEGVFSSYQVEEVLVILRKFILALPVNKFGGEAISLILRAFQRAGCLDLALFRRMSWAFRQTEHVSIREAVVMARALSEVKQRDSELSIFLSRFIRAQDSSAFTTDELAILVSSFSRKSVLDGSLYRFFAGCILQHSLSDFSAQNVATILHGYSKAGIWQEEEAGLISEAFSHAETRKRGRGDRRLRDGAIFRHISQSLVLNPRSSESRNCADIMNAYVRAGVWDEDLFARLSQVVMSLRARDIPVSDIAVIVNAFSKATTRSGSRLNVNELFLHMARIVRQKSATEFRARDVAEIVNALSRANTWDSGLFRHMSTVLRQMSPVEVSVRDAARIVCAFSLAWQREDPRLRDGSIFRYISACVLKALSMDENISAAPGDIAALAHAYTRAGVWDERLFRTLAGSVKKIDPALFNVKDLAEVVSSFSAIETRTGSTLRDGALFMRMGSIAKSLSFRDLVKEPRAVANLVNAFAKAGIWDEDLFRLCSRVVRSADPKGMHVNDCAAIVSSFAKAQAREGATLRDGALFRRMSLIVQVRREKSAVNASSADSFSPRSMANILSAFARAGIFDQKLFMRVAKLACGISTPSFSRDPLDAFKTQEMTSLAWALAKSADSRQGFEDSNLPVVQQYERERRGAADLSIRTFFDILSQHLRVRKRRRWRRRWESSWLFRMAESEISRRSQSESFKFNPQDMSNIAFAFSKSRYRSHQVFDILAGEILDKSQAQRYDFSAFASRQLAMLIVAYAKAGYKDSNFFQDLQKEVMSRQVIMSATVQDVVNIAWAAAMAEETCSSLSFNGQKAVWNYFRFLSLYSWVTSYLLVAT</sequence>